<evidence type="ECO:0000256" key="1">
    <source>
        <dbReference type="SAM" id="MobiDB-lite"/>
    </source>
</evidence>
<dbReference type="Proteomes" id="UP001611580">
    <property type="component" value="Unassembled WGS sequence"/>
</dbReference>
<dbReference type="PANTHER" id="PTHR34846:SF10">
    <property type="entry name" value="CYTOPLASMIC PROTEIN"/>
    <property type="match status" value="1"/>
</dbReference>
<evidence type="ECO:0000313" key="4">
    <source>
        <dbReference type="Proteomes" id="UP001611580"/>
    </source>
</evidence>
<organism evidence="3 4">
    <name type="scientific">Promicromonospora kroppenstedtii</name>
    <dbReference type="NCBI Taxonomy" id="440482"/>
    <lineage>
        <taxon>Bacteria</taxon>
        <taxon>Bacillati</taxon>
        <taxon>Actinomycetota</taxon>
        <taxon>Actinomycetes</taxon>
        <taxon>Micrococcales</taxon>
        <taxon>Promicromonosporaceae</taxon>
        <taxon>Promicromonospora</taxon>
    </lineage>
</organism>
<comment type="caution">
    <text evidence="3">The sequence shown here is derived from an EMBL/GenBank/DDBJ whole genome shotgun (WGS) entry which is preliminary data.</text>
</comment>
<feature type="domain" description="Carboxymuconolactone decarboxylase-like" evidence="2">
    <location>
        <begin position="75"/>
        <end position="146"/>
    </location>
</feature>
<keyword evidence="4" id="KW-1185">Reference proteome</keyword>
<proteinExistence type="predicted"/>
<dbReference type="PANTHER" id="PTHR34846">
    <property type="entry name" value="4-CARBOXYMUCONOLACTONE DECARBOXYLASE FAMILY PROTEIN (AFU_ORTHOLOGUE AFUA_6G11590)"/>
    <property type="match status" value="1"/>
</dbReference>
<sequence length="216" mass="22848">MSSTPSPSAPNPSAPSPSALPRAVSRRVSADLPRTLTNRVMAAFSRWRYGAVLDPLVAVGHHGKVTRTYALTELGVGGWKALDPGLKSLAVMATSVSIGCSWCVDFGYFEAQHDHVDPAKLHDVPAWRTSERFSDLERDVLALAEAATATPPTVDDALAARLTESLGAEAFTELVAIVAVENLRSRINAAMGLTAQGFSDRCEVPISGPLAQVGEV</sequence>
<accession>A0ABW7XPZ4</accession>
<feature type="region of interest" description="Disordered" evidence="1">
    <location>
        <begin position="1"/>
        <end position="22"/>
    </location>
</feature>
<dbReference type="InterPro" id="IPR029032">
    <property type="entry name" value="AhpD-like"/>
</dbReference>
<dbReference type="Pfam" id="PF02627">
    <property type="entry name" value="CMD"/>
    <property type="match status" value="1"/>
</dbReference>
<dbReference type="EMBL" id="JBIRYI010000015">
    <property type="protein sequence ID" value="MFI2489601.1"/>
    <property type="molecule type" value="Genomic_DNA"/>
</dbReference>
<evidence type="ECO:0000313" key="3">
    <source>
        <dbReference type="EMBL" id="MFI2489601.1"/>
    </source>
</evidence>
<dbReference type="RefSeq" id="WP_397406949.1">
    <property type="nucleotide sequence ID" value="NZ_JBIRYI010000015.1"/>
</dbReference>
<dbReference type="SUPFAM" id="SSF69118">
    <property type="entry name" value="AhpD-like"/>
    <property type="match status" value="1"/>
</dbReference>
<evidence type="ECO:0000259" key="2">
    <source>
        <dbReference type="Pfam" id="PF02627"/>
    </source>
</evidence>
<protein>
    <submittedName>
        <fullName evidence="3">Carboxymuconolactone decarboxylase family protein</fullName>
    </submittedName>
</protein>
<name>A0ABW7XPZ4_9MICO</name>
<dbReference type="InterPro" id="IPR003779">
    <property type="entry name" value="CMD-like"/>
</dbReference>
<dbReference type="Gene3D" id="1.20.1290.10">
    <property type="entry name" value="AhpD-like"/>
    <property type="match status" value="1"/>
</dbReference>
<reference evidence="3 4" key="1">
    <citation type="submission" date="2024-10" db="EMBL/GenBank/DDBJ databases">
        <title>The Natural Products Discovery Center: Release of the First 8490 Sequenced Strains for Exploring Actinobacteria Biosynthetic Diversity.</title>
        <authorList>
            <person name="Kalkreuter E."/>
            <person name="Kautsar S.A."/>
            <person name="Yang D."/>
            <person name="Bader C.D."/>
            <person name="Teijaro C.N."/>
            <person name="Fluegel L."/>
            <person name="Davis C.M."/>
            <person name="Simpson J.R."/>
            <person name="Lauterbach L."/>
            <person name="Steele A.D."/>
            <person name="Gui C."/>
            <person name="Meng S."/>
            <person name="Li G."/>
            <person name="Viehrig K."/>
            <person name="Ye F."/>
            <person name="Su P."/>
            <person name="Kiefer A.F."/>
            <person name="Nichols A."/>
            <person name="Cepeda A.J."/>
            <person name="Yan W."/>
            <person name="Fan B."/>
            <person name="Jiang Y."/>
            <person name="Adhikari A."/>
            <person name="Zheng C.-J."/>
            <person name="Schuster L."/>
            <person name="Cowan T.M."/>
            <person name="Smanski M.J."/>
            <person name="Chevrette M.G."/>
            <person name="De Carvalho L.P.S."/>
            <person name="Shen B."/>
        </authorList>
    </citation>
    <scope>NUCLEOTIDE SEQUENCE [LARGE SCALE GENOMIC DNA]</scope>
    <source>
        <strain evidence="3 4">NPDC019481</strain>
    </source>
</reference>
<gene>
    <name evidence="3" type="ORF">ACH47X_22000</name>
</gene>